<dbReference type="AlphaFoldDB" id="A0A975Y0C1"/>
<keyword evidence="3" id="KW-1185">Reference proteome</keyword>
<evidence type="ECO:0000256" key="1">
    <source>
        <dbReference type="SAM" id="SignalP"/>
    </source>
</evidence>
<proteinExistence type="predicted"/>
<accession>A0A975Y0C1</accession>
<dbReference type="KEGG" id="nps:KRR39_23740"/>
<organism evidence="2 3">
    <name type="scientific">Nocardioides panacis</name>
    <dbReference type="NCBI Taxonomy" id="2849501"/>
    <lineage>
        <taxon>Bacteria</taxon>
        <taxon>Bacillati</taxon>
        <taxon>Actinomycetota</taxon>
        <taxon>Actinomycetes</taxon>
        <taxon>Propionibacteriales</taxon>
        <taxon>Nocardioidaceae</taxon>
        <taxon>Nocardioides</taxon>
    </lineage>
</organism>
<protein>
    <submittedName>
        <fullName evidence="2">Uncharacterized protein</fullName>
    </submittedName>
</protein>
<sequence length="678" mass="70203">MKRIPLAVAATAAASAVLVATPQLTVAAPRTPVSAPVQLAAPSAGRLTNLAHLDYLGDTFTPPAQPGHTTYQLAERPALGTLWTYADSRPGGTFARVGGGAYDAATDTWGQGAYNADDMARAAVVYLRDWKQTRSAHSRDAAFQMLRGLTYLQTASGPNAGNVVLWLQPDGTLNPSAEPKELPDPSDSDASYWLARTTWALGEGYAAFKKTDPAFAGFLRQRLGLAVAAIDRQVLSKDGTFLQVDGRRTPAWLIAQGGDASAEAVLGLAAYVRAGGSGAARHTLARLSDGIARLSGGDARSWPFGGILPWALSRSDWHAWSSQMPAALAEAADVLGDRSLARTAALDSFTFDPWMLTSGGPDNGRLPTRTDANQIAYGADSRVQSLLATGGDAGDRLAGVVASWFFGANASKAPTYDPATGVTFDGVAPDGTVNHNSGAESTIHGLLTMLALDAHPAVRTIARTASVRYRLAPSVLEAEDARLSGNAKAVKPESLWTGESLLGGTGYASLRGGSTATFTLPARRASLLMPVVDLRRGTTGTTTFSAAGHRLGVVRSGDIGPSGASAGPGALLPVTLSGELAAGTRTVKAVATGGETRLDALMVQPLVTRLVLGGNGHGTALLRSAATRTQHTRVTVPGPGVATVRSYDGHGRLLGTKRVAARAVPVSITPGGFTLVRR</sequence>
<evidence type="ECO:0000313" key="2">
    <source>
        <dbReference type="EMBL" id="QWZ08285.1"/>
    </source>
</evidence>
<dbReference type="Proteomes" id="UP000683575">
    <property type="component" value="Chromosome"/>
</dbReference>
<name>A0A975Y0C1_9ACTN</name>
<gene>
    <name evidence="2" type="ORF">KRR39_23740</name>
</gene>
<feature type="chain" id="PRO_5037630030" evidence="1">
    <location>
        <begin position="28"/>
        <end position="678"/>
    </location>
</feature>
<dbReference type="RefSeq" id="WP_216939794.1">
    <property type="nucleotide sequence ID" value="NZ_CP077062.1"/>
</dbReference>
<dbReference type="EMBL" id="CP077062">
    <property type="protein sequence ID" value="QWZ08285.1"/>
    <property type="molecule type" value="Genomic_DNA"/>
</dbReference>
<reference evidence="2" key="1">
    <citation type="submission" date="2021-06" db="EMBL/GenBank/DDBJ databases">
        <title>Complete genome sequence of Nocardioides sp. G188.</title>
        <authorList>
            <person name="Im W.-T."/>
        </authorList>
    </citation>
    <scope>NUCLEOTIDE SEQUENCE</scope>
    <source>
        <strain evidence="2">G188</strain>
    </source>
</reference>
<keyword evidence="1" id="KW-0732">Signal</keyword>
<evidence type="ECO:0000313" key="3">
    <source>
        <dbReference type="Proteomes" id="UP000683575"/>
    </source>
</evidence>
<feature type="signal peptide" evidence="1">
    <location>
        <begin position="1"/>
        <end position="27"/>
    </location>
</feature>